<reference evidence="1" key="1">
    <citation type="submission" date="2020-08" db="EMBL/GenBank/DDBJ databases">
        <title>Multicomponent nature underlies the extraordinary mechanical properties of spider dragline silk.</title>
        <authorList>
            <person name="Kono N."/>
            <person name="Nakamura H."/>
            <person name="Mori M."/>
            <person name="Yoshida Y."/>
            <person name="Ohtoshi R."/>
            <person name="Malay A.D."/>
            <person name="Moran D.A.P."/>
            <person name="Tomita M."/>
            <person name="Numata K."/>
            <person name="Arakawa K."/>
        </authorList>
    </citation>
    <scope>NUCLEOTIDE SEQUENCE</scope>
</reference>
<dbReference type="Proteomes" id="UP000887159">
    <property type="component" value="Unassembled WGS sequence"/>
</dbReference>
<sequence>MCKLLLVIIPWHRKIYTFGYGFHREPFVKKLLDDEEVRRKRKSSSLSSSMEAAVVHWSRKRTRGVTSLSTFKIHCVEGHVKCVVSQSLPIGVVCKFEEECKLKCHSTVSLNNAVIPIANRPRVALK</sequence>
<gene>
    <name evidence="1" type="ORF">TNCV_4414011</name>
</gene>
<proteinExistence type="predicted"/>
<accession>A0A8X6VDW5</accession>
<evidence type="ECO:0000313" key="2">
    <source>
        <dbReference type="Proteomes" id="UP000887159"/>
    </source>
</evidence>
<organism evidence="1 2">
    <name type="scientific">Trichonephila clavipes</name>
    <name type="common">Golden silk orbweaver</name>
    <name type="synonym">Nephila clavipes</name>
    <dbReference type="NCBI Taxonomy" id="2585209"/>
    <lineage>
        <taxon>Eukaryota</taxon>
        <taxon>Metazoa</taxon>
        <taxon>Ecdysozoa</taxon>
        <taxon>Arthropoda</taxon>
        <taxon>Chelicerata</taxon>
        <taxon>Arachnida</taxon>
        <taxon>Araneae</taxon>
        <taxon>Araneomorphae</taxon>
        <taxon>Entelegynae</taxon>
        <taxon>Araneoidea</taxon>
        <taxon>Nephilidae</taxon>
        <taxon>Trichonephila</taxon>
    </lineage>
</organism>
<evidence type="ECO:0000313" key="1">
    <source>
        <dbReference type="EMBL" id="GFY04313.1"/>
    </source>
</evidence>
<dbReference type="AlphaFoldDB" id="A0A8X6VDW5"/>
<protein>
    <submittedName>
        <fullName evidence="1">Uncharacterized protein</fullName>
    </submittedName>
</protein>
<comment type="caution">
    <text evidence="1">The sequence shown here is derived from an EMBL/GenBank/DDBJ whole genome shotgun (WGS) entry which is preliminary data.</text>
</comment>
<name>A0A8X6VDW5_TRICX</name>
<dbReference type="EMBL" id="BMAU01021244">
    <property type="protein sequence ID" value="GFY04313.1"/>
    <property type="molecule type" value="Genomic_DNA"/>
</dbReference>
<keyword evidence="2" id="KW-1185">Reference proteome</keyword>